<reference evidence="8" key="1">
    <citation type="submission" date="2022-06" db="EMBL/GenBank/DDBJ databases">
        <authorList>
            <consortium name="SYNGENTA / RWTH Aachen University"/>
        </authorList>
    </citation>
    <scope>NUCLEOTIDE SEQUENCE</scope>
</reference>
<protein>
    <submittedName>
        <fullName evidence="8">Muts domain V-domain-containing protein</fullName>
    </submittedName>
</protein>
<dbReference type="NCBIfam" id="NF003810">
    <property type="entry name" value="PRK05399.1"/>
    <property type="match status" value="1"/>
</dbReference>
<dbReference type="SMART" id="SM00534">
    <property type="entry name" value="MUTSac"/>
    <property type="match status" value="1"/>
</dbReference>
<keyword evidence="3" id="KW-0227">DNA damage</keyword>
<dbReference type="PANTHER" id="PTHR11361">
    <property type="entry name" value="DNA MISMATCH REPAIR PROTEIN MUTS FAMILY MEMBER"/>
    <property type="match status" value="1"/>
</dbReference>
<dbReference type="Gene3D" id="3.30.420.110">
    <property type="entry name" value="MutS, connector domain"/>
    <property type="match status" value="1"/>
</dbReference>
<dbReference type="GO" id="GO:0005524">
    <property type="term" value="F:ATP binding"/>
    <property type="evidence" value="ECO:0007669"/>
    <property type="project" value="UniProtKB-KW"/>
</dbReference>
<dbReference type="GO" id="GO:0005634">
    <property type="term" value="C:nucleus"/>
    <property type="evidence" value="ECO:0007669"/>
    <property type="project" value="TreeGrafter"/>
</dbReference>
<evidence type="ECO:0000259" key="7">
    <source>
        <dbReference type="PROSITE" id="PS00486"/>
    </source>
</evidence>
<evidence type="ECO:0000313" key="9">
    <source>
        <dbReference type="Proteomes" id="UP001153365"/>
    </source>
</evidence>
<evidence type="ECO:0000256" key="1">
    <source>
        <dbReference type="ARBA" id="ARBA00006271"/>
    </source>
</evidence>
<proteinExistence type="inferred from homology"/>
<dbReference type="PANTHER" id="PTHR11361:SF34">
    <property type="entry name" value="DNA MISMATCH REPAIR PROTEIN MSH1, MITOCHONDRIAL"/>
    <property type="match status" value="1"/>
</dbReference>
<dbReference type="Pfam" id="PF01624">
    <property type="entry name" value="MutS_I"/>
    <property type="match status" value="1"/>
</dbReference>
<evidence type="ECO:0000256" key="3">
    <source>
        <dbReference type="ARBA" id="ARBA00022763"/>
    </source>
</evidence>
<dbReference type="Gene3D" id="3.40.50.300">
    <property type="entry name" value="P-loop containing nucleotide triphosphate hydrolases"/>
    <property type="match status" value="1"/>
</dbReference>
<keyword evidence="2" id="KW-0547">Nucleotide-binding</keyword>
<dbReference type="InterPro" id="IPR007696">
    <property type="entry name" value="DNA_mismatch_repair_MutS_core"/>
</dbReference>
<dbReference type="Gene3D" id="3.40.1170.10">
    <property type="entry name" value="DNA repair protein MutS, domain I"/>
    <property type="match status" value="1"/>
</dbReference>
<dbReference type="InterPro" id="IPR027417">
    <property type="entry name" value="P-loop_NTPase"/>
</dbReference>
<dbReference type="GO" id="GO:0030983">
    <property type="term" value="F:mismatched DNA binding"/>
    <property type="evidence" value="ECO:0007669"/>
    <property type="project" value="InterPro"/>
</dbReference>
<dbReference type="InterPro" id="IPR017261">
    <property type="entry name" value="DNA_mismatch_repair_MutS/MSH"/>
</dbReference>
<dbReference type="InterPro" id="IPR016151">
    <property type="entry name" value="DNA_mismatch_repair_MutS_N"/>
</dbReference>
<dbReference type="AlphaFoldDB" id="A0AAV0BDY1"/>
<dbReference type="Pfam" id="PF00488">
    <property type="entry name" value="MutS_V"/>
    <property type="match status" value="1"/>
</dbReference>
<dbReference type="GO" id="GO:0043504">
    <property type="term" value="P:mitochondrial DNA repair"/>
    <property type="evidence" value="ECO:0007669"/>
    <property type="project" value="TreeGrafter"/>
</dbReference>
<dbReference type="SUPFAM" id="SSF53150">
    <property type="entry name" value="DNA repair protein MutS, domain II"/>
    <property type="match status" value="1"/>
</dbReference>
<feature type="non-terminal residue" evidence="8">
    <location>
        <position position="1"/>
    </location>
</feature>
<sequence>DPGLEKFDCFVTVGVPPSKNPALYDRKIAKFVLDCNIKYPDALLLTCVGSFYEASFKSIELASLLNIKKATYPMSGYKYPFSGFPNFALPRHLRTLVNDHGRTVAIAEQVPSVTDSFERQLVRIITPGTILDENMIDSDSHNFLLAIVGDQLAWLDVSTGAYYKASFEGDQGKLTDYICRIAPKEIIIPKRSGFKIPSKSKAAKLSIPITKLETLGDALEGQRNGAEALMSQYLKHNFLPAQVTKEATNFNFSSHLNLDAETIDDLEVLTTQNGKSKAGCLISTISRTITKPGKRLLRDRITAPSTVLPEIESRLDLVEDLVYKKFLREDLQDLLRLISEVDYIRLLQRLNLKTGNVEDLISLNKVLKTIALIHLSSNRGSEIFSALGNYNDLVEKISEALNQSYLANEEQPSVSEIELAGEDEAKESFALPRWDVCSNYSKEISNFHKALGSALELGHKMQENYRFCLNSKDLKLICTSKFGAVVSFKKPKGKKEEWKKILVELNGHRLFENNSRIFAATKEWTNLNIKIEEIKGQILQSEKKIIAGLFEEVDKLHGDLRKSFEYLSELDVSQSFATFAAETNCIRPSLKLENSTVIINGRHPISEQALTLNTSGTFQPNSVVMKEDDGLCQIITGPNNGGKSTFLRQVAVAHLLAQAGSFVPSENAELGLVTQILTRFGSHDDMTMGKGTFWIEMEETAKILKRANRNSLVVIDELGRGTGNEDGLSIAYGVFRYLADHVKCRTLFATHLHQLVPLLAKDNNFTKVDKVGFFYAGSSQMIDSQGKNLLLFPHKIFRGLNTNSCGIEVATIAGLPSNVIGLAKNLKQSLGSHYLNILTKKVDN</sequence>
<keyword evidence="6" id="KW-0234">DNA repair</keyword>
<keyword evidence="9" id="KW-1185">Reference proteome</keyword>
<keyword evidence="4" id="KW-0067">ATP-binding</keyword>
<evidence type="ECO:0000256" key="4">
    <source>
        <dbReference type="ARBA" id="ARBA00022840"/>
    </source>
</evidence>
<name>A0AAV0BDY1_PHAPC</name>
<dbReference type="GO" id="GO:0006298">
    <property type="term" value="P:mismatch repair"/>
    <property type="evidence" value="ECO:0007669"/>
    <property type="project" value="InterPro"/>
</dbReference>
<dbReference type="PROSITE" id="PS00486">
    <property type="entry name" value="DNA_MISMATCH_REPAIR_2"/>
    <property type="match status" value="1"/>
</dbReference>
<dbReference type="InterPro" id="IPR036678">
    <property type="entry name" value="MutS_con_dom_sf"/>
</dbReference>
<dbReference type="SMART" id="SM00533">
    <property type="entry name" value="MUTSd"/>
    <property type="match status" value="1"/>
</dbReference>
<organism evidence="8 9">
    <name type="scientific">Phakopsora pachyrhizi</name>
    <name type="common">Asian soybean rust disease fungus</name>
    <dbReference type="NCBI Taxonomy" id="170000"/>
    <lineage>
        <taxon>Eukaryota</taxon>
        <taxon>Fungi</taxon>
        <taxon>Dikarya</taxon>
        <taxon>Basidiomycota</taxon>
        <taxon>Pucciniomycotina</taxon>
        <taxon>Pucciniomycetes</taxon>
        <taxon>Pucciniales</taxon>
        <taxon>Phakopsoraceae</taxon>
        <taxon>Phakopsora</taxon>
    </lineage>
</organism>
<accession>A0AAV0BDY1</accession>
<dbReference type="GO" id="GO:0005739">
    <property type="term" value="C:mitochondrion"/>
    <property type="evidence" value="ECO:0007669"/>
    <property type="project" value="TreeGrafter"/>
</dbReference>
<dbReference type="PIRSF" id="PIRSF037677">
    <property type="entry name" value="DNA_mis_repair_Msh6"/>
    <property type="match status" value="1"/>
</dbReference>
<dbReference type="Gene3D" id="1.10.1420.10">
    <property type="match status" value="2"/>
</dbReference>
<dbReference type="InterPro" id="IPR036187">
    <property type="entry name" value="DNA_mismatch_repair_MutS_sf"/>
</dbReference>
<dbReference type="GO" id="GO:0140664">
    <property type="term" value="F:ATP-dependent DNA damage sensor activity"/>
    <property type="evidence" value="ECO:0007669"/>
    <property type="project" value="InterPro"/>
</dbReference>
<comment type="caution">
    <text evidence="8">The sequence shown here is derived from an EMBL/GenBank/DDBJ whole genome shotgun (WGS) entry which is preliminary data.</text>
</comment>
<dbReference type="EMBL" id="CALTRL010005720">
    <property type="protein sequence ID" value="CAH7685340.1"/>
    <property type="molecule type" value="Genomic_DNA"/>
</dbReference>
<evidence type="ECO:0000256" key="2">
    <source>
        <dbReference type="ARBA" id="ARBA00022741"/>
    </source>
</evidence>
<keyword evidence="5" id="KW-0238">DNA-binding</keyword>
<dbReference type="SUPFAM" id="SSF52540">
    <property type="entry name" value="P-loop containing nucleoside triphosphate hydrolases"/>
    <property type="match status" value="1"/>
</dbReference>
<dbReference type="InterPro" id="IPR007695">
    <property type="entry name" value="DNA_mismatch_repair_MutS-lik_N"/>
</dbReference>
<comment type="similarity">
    <text evidence="1">Belongs to the DNA mismatch repair MutS family.</text>
</comment>
<gene>
    <name evidence="8" type="ORF">PPACK8108_LOCUS19840</name>
</gene>
<dbReference type="InterPro" id="IPR045076">
    <property type="entry name" value="MutS"/>
</dbReference>
<evidence type="ECO:0000313" key="8">
    <source>
        <dbReference type="EMBL" id="CAH7685340.1"/>
    </source>
</evidence>
<dbReference type="InterPro" id="IPR000432">
    <property type="entry name" value="DNA_mismatch_repair_MutS_C"/>
</dbReference>
<dbReference type="SUPFAM" id="SSF55271">
    <property type="entry name" value="DNA repair protein MutS, domain I"/>
    <property type="match status" value="1"/>
</dbReference>
<dbReference type="Pfam" id="PF05192">
    <property type="entry name" value="MutS_III"/>
    <property type="match status" value="1"/>
</dbReference>
<dbReference type="Proteomes" id="UP001153365">
    <property type="component" value="Unassembled WGS sequence"/>
</dbReference>
<feature type="domain" description="DNA mismatch repair proteins mutS family" evidence="7">
    <location>
        <begin position="711"/>
        <end position="727"/>
    </location>
</feature>
<evidence type="ECO:0000256" key="6">
    <source>
        <dbReference type="ARBA" id="ARBA00023204"/>
    </source>
</evidence>
<dbReference type="SUPFAM" id="SSF48334">
    <property type="entry name" value="DNA repair protein MutS, domain III"/>
    <property type="match status" value="1"/>
</dbReference>
<evidence type="ECO:0000256" key="5">
    <source>
        <dbReference type="ARBA" id="ARBA00023125"/>
    </source>
</evidence>